<feature type="domain" description="Amidase" evidence="1">
    <location>
        <begin position="34"/>
        <end position="455"/>
    </location>
</feature>
<name>A0A8B2NEE3_9HYPH</name>
<gene>
    <name evidence="2" type="ORF">DLJ53_28940</name>
</gene>
<protein>
    <submittedName>
        <fullName evidence="2">Glutamyl-tRNA amidotransferase</fullName>
    </submittedName>
</protein>
<comment type="caution">
    <text evidence="2">The sequence shown here is derived from an EMBL/GenBank/DDBJ whole genome shotgun (WGS) entry which is preliminary data.</text>
</comment>
<dbReference type="PANTHER" id="PTHR11895">
    <property type="entry name" value="TRANSAMIDASE"/>
    <property type="match status" value="1"/>
</dbReference>
<evidence type="ECO:0000259" key="1">
    <source>
        <dbReference type="Pfam" id="PF01425"/>
    </source>
</evidence>
<dbReference type="EMBL" id="QHHQ01000009">
    <property type="protein sequence ID" value="RAH97237.1"/>
    <property type="molecule type" value="Genomic_DNA"/>
</dbReference>
<reference evidence="2 3" key="1">
    <citation type="submission" date="2018-05" db="EMBL/GenBank/DDBJ databases">
        <title>Acuticoccus sediminis sp. nov., isolated from deep-sea sediment of Indian Ocean.</title>
        <authorList>
            <person name="Liu X."/>
            <person name="Lai Q."/>
            <person name="Du Y."/>
            <person name="Sun F."/>
            <person name="Zhang X."/>
            <person name="Wang S."/>
            <person name="Shao Z."/>
        </authorList>
    </citation>
    <scope>NUCLEOTIDE SEQUENCE [LARGE SCALE GENOMIC DNA]</scope>
    <source>
        <strain evidence="2 3">PTG4-2</strain>
    </source>
</reference>
<dbReference type="InterPro" id="IPR036928">
    <property type="entry name" value="AS_sf"/>
</dbReference>
<dbReference type="GO" id="GO:0016740">
    <property type="term" value="F:transferase activity"/>
    <property type="evidence" value="ECO:0007669"/>
    <property type="project" value="UniProtKB-KW"/>
</dbReference>
<dbReference type="AlphaFoldDB" id="A0A8B2NEE3"/>
<dbReference type="InterPro" id="IPR023631">
    <property type="entry name" value="Amidase_dom"/>
</dbReference>
<dbReference type="Gene3D" id="3.90.1300.10">
    <property type="entry name" value="Amidase signature (AS) domain"/>
    <property type="match status" value="1"/>
</dbReference>
<proteinExistence type="predicted"/>
<evidence type="ECO:0000313" key="3">
    <source>
        <dbReference type="Proteomes" id="UP000249590"/>
    </source>
</evidence>
<dbReference type="Pfam" id="PF01425">
    <property type="entry name" value="Amidase"/>
    <property type="match status" value="1"/>
</dbReference>
<dbReference type="SUPFAM" id="SSF75304">
    <property type="entry name" value="Amidase signature (AS) enzymes"/>
    <property type="match status" value="1"/>
</dbReference>
<keyword evidence="2" id="KW-0808">Transferase</keyword>
<sequence length="468" mass="46969">MSSPPAGALPGEITALAATELADAIRAGSVSAAEATEASLAAIAAENPALHAFVTVDAEGARTAARALDERRARGDLAGPLHGVPVAIKDLVDVEGLPTTRGSLRHANDIAPTDDLVVARLRAAGAVIVGKTNTPEFGFGALCRNPVGGNTGNPAAPGRSSGGSSGGSAAAVAARMVPLAHGTDFGGSARTPASFCGIVGFRPGPGLIPSATKPLAWNALAVHGVLARTVADAALMASVMSGGDPRDPISLDARAGSFAPRDVPAAGLAASADLGGITPIDPAVRSVFERALGRIPDTFGVVRAAPDLGGAPEAFATLRAAIILHELGPLLTAAGPPLSPTVRWNIEQGIGISAADYLAAEAARSRLYRASLAFFETHDFLLTVAASVPPFPLDQEDVEAIEGTPMANPIAYLAVTSAISLIGLPAISVPCGRTGEGLPVGLQIVGPPRSEARLLGLAARLHAILPPE</sequence>
<accession>A0A8B2NEE3</accession>
<organism evidence="2 3">
    <name type="scientific">Acuticoccus sediminis</name>
    <dbReference type="NCBI Taxonomy" id="2184697"/>
    <lineage>
        <taxon>Bacteria</taxon>
        <taxon>Pseudomonadati</taxon>
        <taxon>Pseudomonadota</taxon>
        <taxon>Alphaproteobacteria</taxon>
        <taxon>Hyphomicrobiales</taxon>
        <taxon>Amorphaceae</taxon>
        <taxon>Acuticoccus</taxon>
    </lineage>
</organism>
<dbReference type="OrthoDB" id="9777859at2"/>
<evidence type="ECO:0000313" key="2">
    <source>
        <dbReference type="EMBL" id="RAH97237.1"/>
    </source>
</evidence>
<dbReference type="InterPro" id="IPR000120">
    <property type="entry name" value="Amidase"/>
</dbReference>
<keyword evidence="3" id="KW-1185">Reference proteome</keyword>
<dbReference type="RefSeq" id="WP_111351733.1">
    <property type="nucleotide sequence ID" value="NZ_QHHQ01000009.1"/>
</dbReference>
<dbReference type="Proteomes" id="UP000249590">
    <property type="component" value="Unassembled WGS sequence"/>
</dbReference>
<dbReference type="PANTHER" id="PTHR11895:SF76">
    <property type="entry name" value="INDOLEACETAMIDE HYDROLASE"/>
    <property type="match status" value="1"/>
</dbReference>